<keyword evidence="1" id="KW-1133">Transmembrane helix</keyword>
<keyword evidence="1" id="KW-0472">Membrane</keyword>
<accession>A0A9Q0GYT7</accession>
<reference evidence="2" key="1">
    <citation type="journal article" date="2023" name="Plant J.">
        <title>The genome of the king protea, Protea cynaroides.</title>
        <authorList>
            <person name="Chang J."/>
            <person name="Duong T.A."/>
            <person name="Schoeman C."/>
            <person name="Ma X."/>
            <person name="Roodt D."/>
            <person name="Barker N."/>
            <person name="Li Z."/>
            <person name="Van de Peer Y."/>
            <person name="Mizrachi E."/>
        </authorList>
    </citation>
    <scope>NUCLEOTIDE SEQUENCE</scope>
    <source>
        <tissue evidence="2">Young leaves</tissue>
    </source>
</reference>
<protein>
    <submittedName>
        <fullName evidence="2">Uncharacterized protein</fullName>
    </submittedName>
</protein>
<sequence length="571" mass="62903">MWQHHHCTDTSVKEIPLIMGQEAHTEIILRLDHMKQEQDVLNSCLTQAGVLSCQNLVNAMETSAKEALQITRRSPCLTQACTENQNNGPAQPKKILPHTHAYFLMLSFPLCFGVVSNPMALSTGQQFRNHPMEITDNFSTEMVDHSASSTVPQQLSQHDGAYDSYNMVAHEREVVPTVLDSQEMNTPIINNQNLNQAQTFPPTTWFESSIYNPTYEGLGLPMDPILRHIQQLSHKCGNHNNTSGLSQVDQVQLGSMLHQGKESSTESVPSHQNQGLIEMVSTNNVALLQNNEHRDFDLSTKGVPPYQSQNAQILNEESVLSSQGSASPTIEASVDLQLPKETIEDLMRDLWPNIGEGQQNQMPNLQQEEQMLFDEGSIHFQQQDHFQEGEGYNVWNNVGGQQAIGMNLQDGDYGFFAELRRLENLRGGVINMNWVGRLEVFPRMGGSPKWNTDIVATAKERVTVRARNPTVDLGRFLGFPSMEPRVMNTVSMARGDAGMAFGDGHAMPGLGENPTSKRRCWMASEKGKKPMGVAVGLVGVASTVGIVGSVFVSRVASALGLNGGLEGILGC</sequence>
<proteinExistence type="predicted"/>
<dbReference type="Proteomes" id="UP001141806">
    <property type="component" value="Unassembled WGS sequence"/>
</dbReference>
<keyword evidence="1" id="KW-0812">Transmembrane</keyword>
<evidence type="ECO:0000313" key="3">
    <source>
        <dbReference type="Proteomes" id="UP001141806"/>
    </source>
</evidence>
<name>A0A9Q0GYT7_9MAGN</name>
<dbReference type="OrthoDB" id="2007846at2759"/>
<comment type="caution">
    <text evidence="2">The sequence shown here is derived from an EMBL/GenBank/DDBJ whole genome shotgun (WGS) entry which is preliminary data.</text>
</comment>
<feature type="transmembrane region" description="Helical" evidence="1">
    <location>
        <begin position="531"/>
        <end position="552"/>
    </location>
</feature>
<gene>
    <name evidence="2" type="ORF">NE237_013474</name>
</gene>
<evidence type="ECO:0000313" key="2">
    <source>
        <dbReference type="EMBL" id="KAJ4956691.1"/>
    </source>
</evidence>
<dbReference type="EMBL" id="JAMYWD010000011">
    <property type="protein sequence ID" value="KAJ4956691.1"/>
    <property type="molecule type" value="Genomic_DNA"/>
</dbReference>
<dbReference type="AlphaFoldDB" id="A0A9Q0GYT7"/>
<keyword evidence="3" id="KW-1185">Reference proteome</keyword>
<organism evidence="2 3">
    <name type="scientific">Protea cynaroides</name>
    <dbReference type="NCBI Taxonomy" id="273540"/>
    <lineage>
        <taxon>Eukaryota</taxon>
        <taxon>Viridiplantae</taxon>
        <taxon>Streptophyta</taxon>
        <taxon>Embryophyta</taxon>
        <taxon>Tracheophyta</taxon>
        <taxon>Spermatophyta</taxon>
        <taxon>Magnoliopsida</taxon>
        <taxon>Proteales</taxon>
        <taxon>Proteaceae</taxon>
        <taxon>Protea</taxon>
    </lineage>
</organism>
<evidence type="ECO:0000256" key="1">
    <source>
        <dbReference type="SAM" id="Phobius"/>
    </source>
</evidence>